<accession>A0ABR3CZJ0</accession>
<reference evidence="1 2" key="1">
    <citation type="submission" date="2023-09" db="EMBL/GenBank/DDBJ databases">
        <title>Multi-omics analysis of a traditional fermented food reveals byproduct-associated fungal strains for waste-to-food upcycling.</title>
        <authorList>
            <consortium name="Lawrence Berkeley National Laboratory"/>
            <person name="Rekdal V.M."/>
            <person name="Villalobos-Escobedo J.M."/>
            <person name="Rodriguez-Valeron N."/>
            <person name="Garcia M.O."/>
            <person name="Vasquez D.P."/>
            <person name="Damayanti I."/>
            <person name="Sorensen P.M."/>
            <person name="Baidoo E.E."/>
            <person name="De Carvalho A.C."/>
            <person name="Riley R."/>
            <person name="Lipzen A."/>
            <person name="He G."/>
            <person name="Yan M."/>
            <person name="Haridas S."/>
            <person name="Daum C."/>
            <person name="Yoshinaga Y."/>
            <person name="Ng V."/>
            <person name="Grigoriev I.V."/>
            <person name="Munk R."/>
            <person name="Nuraida L."/>
            <person name="Wijaya C.H."/>
            <person name="Morales P.-C."/>
            <person name="Keasling J.D."/>
        </authorList>
    </citation>
    <scope>NUCLEOTIDE SEQUENCE [LARGE SCALE GENOMIC DNA]</scope>
    <source>
        <strain evidence="1 2">FGSC 2613</strain>
    </source>
</reference>
<name>A0ABR3CZJ0_NEUIN</name>
<sequence>MLLSSLDMPVISIVEFTLTHLFTTQISKLRGKSATKLARLASRGLDVPRRTKARDVGGNQCRYLPRTHRSRFTPTAQGPPWSSVADAAPVFNLIRLLEIVVPAGPRALWPSIALWS</sequence>
<dbReference type="Proteomes" id="UP001451303">
    <property type="component" value="Unassembled WGS sequence"/>
</dbReference>
<evidence type="ECO:0000313" key="1">
    <source>
        <dbReference type="EMBL" id="KAL0465848.1"/>
    </source>
</evidence>
<comment type="caution">
    <text evidence="1">The sequence shown here is derived from an EMBL/GenBank/DDBJ whole genome shotgun (WGS) entry which is preliminary data.</text>
</comment>
<evidence type="ECO:0000313" key="2">
    <source>
        <dbReference type="Proteomes" id="UP001451303"/>
    </source>
</evidence>
<organism evidence="1 2">
    <name type="scientific">Neurospora intermedia</name>
    <dbReference type="NCBI Taxonomy" id="5142"/>
    <lineage>
        <taxon>Eukaryota</taxon>
        <taxon>Fungi</taxon>
        <taxon>Dikarya</taxon>
        <taxon>Ascomycota</taxon>
        <taxon>Pezizomycotina</taxon>
        <taxon>Sordariomycetes</taxon>
        <taxon>Sordariomycetidae</taxon>
        <taxon>Sordariales</taxon>
        <taxon>Sordariaceae</taxon>
        <taxon>Neurospora</taxon>
    </lineage>
</organism>
<dbReference type="EMBL" id="JAVLET010000015">
    <property type="protein sequence ID" value="KAL0465848.1"/>
    <property type="molecule type" value="Genomic_DNA"/>
</dbReference>
<gene>
    <name evidence="1" type="ORF">QR685DRAFT_601061</name>
</gene>
<protein>
    <submittedName>
        <fullName evidence="1">Uncharacterized protein</fullName>
    </submittedName>
</protein>
<keyword evidence="2" id="KW-1185">Reference proteome</keyword>
<proteinExistence type="predicted"/>